<dbReference type="RefSeq" id="WP_187660098.1">
    <property type="nucleotide sequence ID" value="NZ_JACTAB010000003.1"/>
</dbReference>
<dbReference type="Proteomes" id="UP001491349">
    <property type="component" value="Unassembled WGS sequence"/>
</dbReference>
<comment type="caution">
    <text evidence="2">The sequence shown here is derived from an EMBL/GenBank/DDBJ whole genome shotgun (WGS) entry which is preliminary data.</text>
</comment>
<accession>A0ABU9E126</accession>
<dbReference type="PANTHER" id="PTHR43798:SF33">
    <property type="entry name" value="HYDROLASE, PUTATIVE (AFU_ORTHOLOGUE AFUA_2G14860)-RELATED"/>
    <property type="match status" value="1"/>
</dbReference>
<keyword evidence="2" id="KW-0378">Hydrolase</keyword>
<evidence type="ECO:0000313" key="2">
    <source>
        <dbReference type="EMBL" id="MEK8179614.1"/>
    </source>
</evidence>
<evidence type="ECO:0000313" key="3">
    <source>
        <dbReference type="Proteomes" id="UP001491349"/>
    </source>
</evidence>
<dbReference type="EMBL" id="JBBPCB010000002">
    <property type="protein sequence ID" value="MEK8179614.1"/>
    <property type="molecule type" value="Genomic_DNA"/>
</dbReference>
<reference evidence="2 3" key="1">
    <citation type="submission" date="2024-04" db="EMBL/GenBank/DDBJ databases">
        <title>draft genome sequnece of Flavobacterium buctense JCM 30750.</title>
        <authorList>
            <person name="Kim D.-U."/>
        </authorList>
    </citation>
    <scope>NUCLEOTIDE SEQUENCE [LARGE SCALE GENOMIC DNA]</scope>
    <source>
        <strain evidence="2 3">JCM 30750</strain>
    </source>
</reference>
<dbReference type="InterPro" id="IPR050266">
    <property type="entry name" value="AB_hydrolase_sf"/>
</dbReference>
<dbReference type="SUPFAM" id="SSF53474">
    <property type="entry name" value="alpha/beta-Hydrolases"/>
    <property type="match status" value="1"/>
</dbReference>
<dbReference type="GO" id="GO:0016787">
    <property type="term" value="F:hydrolase activity"/>
    <property type="evidence" value="ECO:0007669"/>
    <property type="project" value="UniProtKB-KW"/>
</dbReference>
<dbReference type="PANTHER" id="PTHR43798">
    <property type="entry name" value="MONOACYLGLYCEROL LIPASE"/>
    <property type="match status" value="1"/>
</dbReference>
<evidence type="ECO:0000259" key="1">
    <source>
        <dbReference type="Pfam" id="PF00561"/>
    </source>
</evidence>
<keyword evidence="3" id="KW-1185">Reference proteome</keyword>
<sequence>MKKIQYFLITKTVGLYINLISYFFPEKAKQIAYAIFSQPRKGKIKNGKLPKTLQNAQQETLHYNGEDFQTYIWQGSEEIILLLHGWESNASRWKKLLNQLKPLGKTIIAIDAPGHGLSSGKEFNAPRYAEFIHVLTQKYNPKTLIGHSIGGAAITYYLHKYPNDHIEKIVLLGAPSSFKKISDNFVNILSLNNKMKNLLEAYYQEKFNIHINEFSGHLFAKNFPQKAIIAHDIHDNVILVEEGRMYASAWKNSTYIETQGLGHSMHDKELYQKIVAFVSEA</sequence>
<name>A0ABU9E126_9FLAO</name>
<dbReference type="Gene3D" id="3.40.50.1820">
    <property type="entry name" value="alpha/beta hydrolase"/>
    <property type="match status" value="1"/>
</dbReference>
<protein>
    <submittedName>
        <fullName evidence="2">Alpha/beta fold hydrolase</fullName>
    </submittedName>
</protein>
<dbReference type="InterPro" id="IPR000073">
    <property type="entry name" value="AB_hydrolase_1"/>
</dbReference>
<organism evidence="2 3">
    <name type="scientific">Flavobacterium buctense</name>
    <dbReference type="NCBI Taxonomy" id="1648146"/>
    <lineage>
        <taxon>Bacteria</taxon>
        <taxon>Pseudomonadati</taxon>
        <taxon>Bacteroidota</taxon>
        <taxon>Flavobacteriia</taxon>
        <taxon>Flavobacteriales</taxon>
        <taxon>Flavobacteriaceae</taxon>
        <taxon>Flavobacterium</taxon>
    </lineage>
</organism>
<gene>
    <name evidence="2" type="ORF">WMW71_04600</name>
</gene>
<feature type="domain" description="AB hydrolase-1" evidence="1">
    <location>
        <begin position="79"/>
        <end position="216"/>
    </location>
</feature>
<dbReference type="Pfam" id="PF00561">
    <property type="entry name" value="Abhydrolase_1"/>
    <property type="match status" value="1"/>
</dbReference>
<dbReference type="InterPro" id="IPR029058">
    <property type="entry name" value="AB_hydrolase_fold"/>
</dbReference>
<proteinExistence type="predicted"/>